<comment type="caution">
    <text evidence="3">The sequence shown here is derived from an EMBL/GenBank/DDBJ whole genome shotgun (WGS) entry which is preliminary data.</text>
</comment>
<dbReference type="InterPro" id="IPR003680">
    <property type="entry name" value="Flavodoxin_fold"/>
</dbReference>
<proteinExistence type="predicted"/>
<dbReference type="AlphaFoldDB" id="A0A437Q8X6"/>
<dbReference type="RefSeq" id="WP_127693810.1">
    <property type="nucleotide sequence ID" value="NZ_SACQ01000003.1"/>
</dbReference>
<dbReference type="GO" id="GO:0009055">
    <property type="term" value="F:electron transfer activity"/>
    <property type="evidence" value="ECO:0007669"/>
    <property type="project" value="TreeGrafter"/>
</dbReference>
<sequence>MSKVVVISGHPNLEQSYTNTVILQQLEASALDVEVRRLDSLYPDYHIDVAAEQRALMAADVIVLQFPFYWYSTPALLKKWLDDVFAYNFAYGAEGDKLKGKDFFLSLTVGGPEESYDPLGYNHFTVEQMLHPLQQTAYLAGMNYRAPIYTNRMVFIPGVYNTQADVEERARDHAARLMSAIRKVVESPEAIIKKFVAAWFAEFDQLPAESEFFTQSLASDVQWVMPEGEFAGHEGFRDWYHIAKATFKPGCDHHVEQITVNPKGAGFEVQLRIRLSAETQPASEFKGAPVNMLVNETWQVQIEAARVEIQTYYVEPVTAS</sequence>
<protein>
    <submittedName>
        <fullName evidence="3">Flavodoxin family protein</fullName>
    </submittedName>
</protein>
<evidence type="ECO:0000256" key="1">
    <source>
        <dbReference type="ARBA" id="ARBA00023002"/>
    </source>
</evidence>
<dbReference type="Gene3D" id="3.40.50.360">
    <property type="match status" value="1"/>
</dbReference>
<name>A0A437Q8X6_9GAMM</name>
<evidence type="ECO:0000313" key="4">
    <source>
        <dbReference type="Proteomes" id="UP000282818"/>
    </source>
</evidence>
<dbReference type="Proteomes" id="UP000282818">
    <property type="component" value="Unassembled WGS sequence"/>
</dbReference>
<dbReference type="Pfam" id="PF02525">
    <property type="entry name" value="Flavodoxin_2"/>
    <property type="match status" value="1"/>
</dbReference>
<organism evidence="3 4">
    <name type="scientific">Neptunomonas marina</name>
    <dbReference type="NCBI Taxonomy" id="1815562"/>
    <lineage>
        <taxon>Bacteria</taxon>
        <taxon>Pseudomonadati</taxon>
        <taxon>Pseudomonadota</taxon>
        <taxon>Gammaproteobacteria</taxon>
        <taxon>Oceanospirillales</taxon>
        <taxon>Oceanospirillaceae</taxon>
        <taxon>Neptunomonas</taxon>
    </lineage>
</organism>
<reference evidence="3 4" key="1">
    <citation type="submission" date="2019-01" db="EMBL/GenBank/DDBJ databases">
        <authorList>
            <person name="Chen W.-M."/>
        </authorList>
    </citation>
    <scope>NUCLEOTIDE SEQUENCE [LARGE SCALE GENOMIC DNA]</scope>
    <source>
        <strain evidence="3 4">HPM-16</strain>
    </source>
</reference>
<keyword evidence="4" id="KW-1185">Reference proteome</keyword>
<dbReference type="GO" id="GO:0010181">
    <property type="term" value="F:FMN binding"/>
    <property type="evidence" value="ECO:0007669"/>
    <property type="project" value="TreeGrafter"/>
</dbReference>
<dbReference type="EMBL" id="SACQ01000003">
    <property type="protein sequence ID" value="RVU30965.1"/>
    <property type="molecule type" value="Genomic_DNA"/>
</dbReference>
<dbReference type="Gene3D" id="3.10.450.50">
    <property type="match status" value="1"/>
</dbReference>
<dbReference type="InterPro" id="IPR032710">
    <property type="entry name" value="NTF2-like_dom_sf"/>
</dbReference>
<dbReference type="InterPro" id="IPR029039">
    <property type="entry name" value="Flavoprotein-like_sf"/>
</dbReference>
<keyword evidence="1" id="KW-0560">Oxidoreductase</keyword>
<dbReference type="PANTHER" id="PTHR47307">
    <property type="entry name" value="GLUTATHIONE-REGULATED POTASSIUM-EFFLUX SYSTEM ANCILLARY PROTEIN KEFG"/>
    <property type="match status" value="1"/>
</dbReference>
<feature type="domain" description="Flavodoxin-like fold" evidence="2">
    <location>
        <begin position="2"/>
        <end position="173"/>
    </location>
</feature>
<dbReference type="PANTHER" id="PTHR47307:SF1">
    <property type="entry name" value="GLUTATHIONE-REGULATED POTASSIUM-EFFLUX SYSTEM ANCILLARY PROTEIN KEFG"/>
    <property type="match status" value="1"/>
</dbReference>
<dbReference type="InterPro" id="IPR046980">
    <property type="entry name" value="KefG/KefF"/>
</dbReference>
<dbReference type="GO" id="GO:0003955">
    <property type="term" value="F:NAD(P)H dehydrogenase (quinone) activity"/>
    <property type="evidence" value="ECO:0007669"/>
    <property type="project" value="TreeGrafter"/>
</dbReference>
<evidence type="ECO:0000259" key="2">
    <source>
        <dbReference type="Pfam" id="PF02525"/>
    </source>
</evidence>
<dbReference type="SUPFAM" id="SSF52218">
    <property type="entry name" value="Flavoproteins"/>
    <property type="match status" value="1"/>
</dbReference>
<gene>
    <name evidence="3" type="ORF">EOE65_08095</name>
</gene>
<dbReference type="SUPFAM" id="SSF54427">
    <property type="entry name" value="NTF2-like"/>
    <property type="match status" value="1"/>
</dbReference>
<evidence type="ECO:0000313" key="3">
    <source>
        <dbReference type="EMBL" id="RVU30965.1"/>
    </source>
</evidence>
<accession>A0A437Q8X6</accession>